<accession>A0A143PSI0</accession>
<gene>
    <name evidence="1" type="ORF">LuPra_04523</name>
</gene>
<protein>
    <submittedName>
        <fullName evidence="1">Uncharacterized protein</fullName>
    </submittedName>
</protein>
<dbReference type="EMBL" id="CP015136">
    <property type="protein sequence ID" value="AMY11276.1"/>
    <property type="molecule type" value="Genomic_DNA"/>
</dbReference>
<dbReference type="OrthoDB" id="119540at2"/>
<dbReference type="KEGG" id="abac:LuPra_04523"/>
<keyword evidence="2" id="KW-1185">Reference proteome</keyword>
<dbReference type="AlphaFoldDB" id="A0A143PSI0"/>
<reference evidence="1 2" key="1">
    <citation type="journal article" date="2016" name="Genome Announc.">
        <title>First Complete Genome Sequence of a Subdivision 6 Acidobacterium Strain.</title>
        <authorList>
            <person name="Huang S."/>
            <person name="Vieira S."/>
            <person name="Bunk B."/>
            <person name="Riedel T."/>
            <person name="Sproer C."/>
            <person name="Overmann J."/>
        </authorList>
    </citation>
    <scope>NUCLEOTIDE SEQUENCE [LARGE SCALE GENOMIC DNA]</scope>
    <source>
        <strain evidence="2">DSM 100886 HEG_-6_39</strain>
    </source>
</reference>
<dbReference type="RefSeq" id="WP_110172839.1">
    <property type="nucleotide sequence ID" value="NZ_CP015136.1"/>
</dbReference>
<dbReference type="Proteomes" id="UP000076079">
    <property type="component" value="Chromosome"/>
</dbReference>
<evidence type="ECO:0000313" key="2">
    <source>
        <dbReference type="Proteomes" id="UP000076079"/>
    </source>
</evidence>
<dbReference type="STRING" id="1855912.LuPra_04523"/>
<reference evidence="2" key="2">
    <citation type="submission" date="2016-04" db="EMBL/GenBank/DDBJ databases">
        <title>First Complete Genome Sequence of a Subdivision 6 Acidobacterium.</title>
        <authorList>
            <person name="Huang S."/>
            <person name="Vieira S."/>
            <person name="Bunk B."/>
            <person name="Riedel T."/>
            <person name="Sproeer C."/>
            <person name="Overmann J."/>
        </authorList>
    </citation>
    <scope>NUCLEOTIDE SEQUENCE [LARGE SCALE GENOMIC DNA]</scope>
    <source>
        <strain evidence="2">DSM 100886 HEG_-6_39</strain>
    </source>
</reference>
<name>A0A143PSI0_LUTPR</name>
<organism evidence="1 2">
    <name type="scientific">Luteitalea pratensis</name>
    <dbReference type="NCBI Taxonomy" id="1855912"/>
    <lineage>
        <taxon>Bacteria</taxon>
        <taxon>Pseudomonadati</taxon>
        <taxon>Acidobacteriota</taxon>
        <taxon>Vicinamibacteria</taxon>
        <taxon>Vicinamibacterales</taxon>
        <taxon>Vicinamibacteraceae</taxon>
        <taxon>Luteitalea</taxon>
    </lineage>
</organism>
<evidence type="ECO:0000313" key="1">
    <source>
        <dbReference type="EMBL" id="AMY11276.1"/>
    </source>
</evidence>
<proteinExistence type="predicted"/>
<sequence length="70" mass="8186">MSPDRAALEERLPLPLLFFWRIFYWSYERTTIPYDLMVIAILAFVWLTPPDWLGDPTARGLGLLGYLLGR</sequence>